<feature type="transmembrane region" description="Helical" evidence="1">
    <location>
        <begin position="93"/>
        <end position="112"/>
    </location>
</feature>
<keyword evidence="1" id="KW-0812">Transmembrane</keyword>
<feature type="transmembrane region" description="Helical" evidence="1">
    <location>
        <begin position="148"/>
        <end position="171"/>
    </location>
</feature>
<accession>A0AAD6NGA8</accession>
<keyword evidence="1" id="KW-0472">Membrane</keyword>
<protein>
    <submittedName>
        <fullName evidence="2">Uncharacterized protein</fullName>
    </submittedName>
</protein>
<evidence type="ECO:0000256" key="1">
    <source>
        <dbReference type="SAM" id="Phobius"/>
    </source>
</evidence>
<comment type="caution">
    <text evidence="2">The sequence shown here is derived from an EMBL/GenBank/DDBJ whole genome shotgun (WGS) entry which is preliminary data.</text>
</comment>
<organism evidence="2 3">
    <name type="scientific">Drechslerella dactyloides</name>
    <name type="common">Nematode-trapping fungus</name>
    <name type="synonym">Arthrobotrys dactyloides</name>
    <dbReference type="NCBI Taxonomy" id="74499"/>
    <lineage>
        <taxon>Eukaryota</taxon>
        <taxon>Fungi</taxon>
        <taxon>Dikarya</taxon>
        <taxon>Ascomycota</taxon>
        <taxon>Pezizomycotina</taxon>
        <taxon>Orbiliomycetes</taxon>
        <taxon>Orbiliales</taxon>
        <taxon>Orbiliaceae</taxon>
        <taxon>Drechslerella</taxon>
    </lineage>
</organism>
<sequence length="173" mass="19522">MLEFVVATQMPLLCQLPRPPPSNGHDVPELRFLLVIDPTYRAHRRLVRTGIATTVLFVIAFLTWSICFPLALFDLRPLLTPADRRKARIAQTAALAAAALLYIVRGLVNLRVRAFIGRLLRIKKPLGCTQLAHHDVCFNQRYLFYGGWGLELAIASILLMEAILCAFTWTIKL</sequence>
<evidence type="ECO:0000313" key="2">
    <source>
        <dbReference type="EMBL" id="KAJ6257230.1"/>
    </source>
</evidence>
<proteinExistence type="predicted"/>
<dbReference type="Proteomes" id="UP001221413">
    <property type="component" value="Unassembled WGS sequence"/>
</dbReference>
<dbReference type="AlphaFoldDB" id="A0AAD6NGA8"/>
<evidence type="ECO:0000313" key="3">
    <source>
        <dbReference type="Proteomes" id="UP001221413"/>
    </source>
</evidence>
<keyword evidence="3" id="KW-1185">Reference proteome</keyword>
<name>A0AAD6NGA8_DREDA</name>
<dbReference type="EMBL" id="JAQGDS010000011">
    <property type="protein sequence ID" value="KAJ6257230.1"/>
    <property type="molecule type" value="Genomic_DNA"/>
</dbReference>
<keyword evidence="1" id="KW-1133">Transmembrane helix</keyword>
<feature type="transmembrane region" description="Helical" evidence="1">
    <location>
        <begin position="51"/>
        <end position="73"/>
    </location>
</feature>
<reference evidence="2" key="1">
    <citation type="submission" date="2023-01" db="EMBL/GenBank/DDBJ databases">
        <title>The chitinases involved in constricting ring structure development in the nematode-trapping fungus Drechslerella dactyloides.</title>
        <authorList>
            <person name="Wang R."/>
            <person name="Zhang L."/>
            <person name="Tang P."/>
            <person name="Li S."/>
            <person name="Liang L."/>
        </authorList>
    </citation>
    <scope>NUCLEOTIDE SEQUENCE</scope>
    <source>
        <strain evidence="2">YMF1.00031</strain>
    </source>
</reference>
<gene>
    <name evidence="2" type="ORF">Dda_8118</name>
</gene>